<dbReference type="PROSITE" id="PS50005">
    <property type="entry name" value="TPR"/>
    <property type="match status" value="2"/>
</dbReference>
<keyword evidence="5" id="KW-1185">Reference proteome</keyword>
<dbReference type="SMART" id="SM00028">
    <property type="entry name" value="TPR"/>
    <property type="match status" value="3"/>
</dbReference>
<protein>
    <submittedName>
        <fullName evidence="4">Tetratricopeptide repeat protein</fullName>
    </submittedName>
</protein>
<evidence type="ECO:0000256" key="2">
    <source>
        <dbReference type="ARBA" id="ARBA00022803"/>
    </source>
</evidence>
<comment type="caution">
    <text evidence="4">The sequence shown here is derived from an EMBL/GenBank/DDBJ whole genome shotgun (WGS) entry which is preliminary data.</text>
</comment>
<dbReference type="SUPFAM" id="SSF48452">
    <property type="entry name" value="TPR-like"/>
    <property type="match status" value="1"/>
</dbReference>
<dbReference type="EMBL" id="JAMDGZ010000022">
    <property type="protein sequence ID" value="MDD1014310.1"/>
    <property type="molecule type" value="Genomic_DNA"/>
</dbReference>
<accession>A0ABT5P7N4</accession>
<dbReference type="RefSeq" id="WP_273893050.1">
    <property type="nucleotide sequence ID" value="NZ_JAMDGP010000029.1"/>
</dbReference>
<evidence type="ECO:0000313" key="4">
    <source>
        <dbReference type="EMBL" id="MDD1014310.1"/>
    </source>
</evidence>
<dbReference type="InterPro" id="IPR051685">
    <property type="entry name" value="Ycf3/AcsC/BcsC/TPR_MFPF"/>
</dbReference>
<organism evidence="4 5">
    <name type="scientific">Pseudomonas rubra</name>
    <dbReference type="NCBI Taxonomy" id="2942627"/>
    <lineage>
        <taxon>Bacteria</taxon>
        <taxon>Pseudomonadati</taxon>
        <taxon>Pseudomonadota</taxon>
        <taxon>Gammaproteobacteria</taxon>
        <taxon>Pseudomonadales</taxon>
        <taxon>Pseudomonadaceae</taxon>
        <taxon>Pseudomonas</taxon>
    </lineage>
</organism>
<feature type="repeat" description="TPR" evidence="3">
    <location>
        <begin position="117"/>
        <end position="150"/>
    </location>
</feature>
<evidence type="ECO:0000256" key="1">
    <source>
        <dbReference type="ARBA" id="ARBA00022737"/>
    </source>
</evidence>
<dbReference type="PANTHER" id="PTHR44943:SF8">
    <property type="entry name" value="TPR REPEAT-CONTAINING PROTEIN MJ0263"/>
    <property type="match status" value="1"/>
</dbReference>
<keyword evidence="1" id="KW-0677">Repeat</keyword>
<sequence>MTAKLENLELAAKFEKNNQWRELLNFSNQWVVEEPENVFAWQAMGDALRKLGRPAEAIAILCKGIEFAPPHPVDFMGKVLSAAPLWYRLAHAYSESGKFELSIEAFKEAARIDPMATDIWNDLGVAYANNNDYKGAFEAFKKAVDADPTNTNSIKNLGLVYAKCGVEQGVSHAHSMLLKLNTSSAKEFLAQAKDLLSNR</sequence>
<dbReference type="PANTHER" id="PTHR44943">
    <property type="entry name" value="CELLULOSE SYNTHASE OPERON PROTEIN C"/>
    <property type="match status" value="1"/>
</dbReference>
<dbReference type="InterPro" id="IPR011990">
    <property type="entry name" value="TPR-like_helical_dom_sf"/>
</dbReference>
<proteinExistence type="predicted"/>
<evidence type="ECO:0000256" key="3">
    <source>
        <dbReference type="PROSITE-ProRule" id="PRU00339"/>
    </source>
</evidence>
<dbReference type="Pfam" id="PF13432">
    <property type="entry name" value="TPR_16"/>
    <property type="match status" value="1"/>
</dbReference>
<keyword evidence="2 3" id="KW-0802">TPR repeat</keyword>
<feature type="repeat" description="TPR" evidence="3">
    <location>
        <begin position="83"/>
        <end position="116"/>
    </location>
</feature>
<dbReference type="Pfam" id="PF13181">
    <property type="entry name" value="TPR_8"/>
    <property type="match status" value="1"/>
</dbReference>
<dbReference type="Proteomes" id="UP001148184">
    <property type="component" value="Unassembled WGS sequence"/>
</dbReference>
<reference evidence="4 5" key="1">
    <citation type="submission" date="2022-05" db="EMBL/GenBank/DDBJ databases">
        <title>Novel Pseudomonas spp. Isolated from a Rainbow Trout Aquaculture Facility.</title>
        <authorList>
            <person name="Testerman T."/>
            <person name="Graf J."/>
        </authorList>
    </citation>
    <scope>NUCLEOTIDE SEQUENCE [LARGE SCALE GENOMIC DNA]</scope>
    <source>
        <strain evidence="4 5">ID1025</strain>
    </source>
</reference>
<dbReference type="Gene3D" id="1.25.40.10">
    <property type="entry name" value="Tetratricopeptide repeat domain"/>
    <property type="match status" value="1"/>
</dbReference>
<evidence type="ECO:0000313" key="5">
    <source>
        <dbReference type="Proteomes" id="UP001148184"/>
    </source>
</evidence>
<dbReference type="PROSITE" id="PS50293">
    <property type="entry name" value="TPR_REGION"/>
    <property type="match status" value="1"/>
</dbReference>
<dbReference type="InterPro" id="IPR019734">
    <property type="entry name" value="TPR_rpt"/>
</dbReference>
<name>A0ABT5P7N4_9PSED</name>
<gene>
    <name evidence="4" type="ORF">M5G17_11550</name>
</gene>